<protein>
    <submittedName>
        <fullName evidence="1">Transmembrane protein 128</fullName>
    </submittedName>
</protein>
<dbReference type="AlphaFoldDB" id="A0A834EXM6"/>
<dbReference type="Proteomes" id="UP000664940">
    <property type="component" value="Unassembled WGS sequence"/>
</dbReference>
<gene>
    <name evidence="1" type="ORF">HJG60_019039</name>
</gene>
<dbReference type="EMBL" id="JABVXQ010000001">
    <property type="protein sequence ID" value="KAF6133361.1"/>
    <property type="molecule type" value="Genomic_DNA"/>
</dbReference>
<comment type="caution">
    <text evidence="1">The sequence shown here is derived from an EMBL/GenBank/DDBJ whole genome shotgun (WGS) entry which is preliminary data.</text>
</comment>
<accession>A0A834EXM6</accession>
<keyword evidence="1" id="KW-0472">Membrane</keyword>
<proteinExistence type="predicted"/>
<reference evidence="1 2" key="1">
    <citation type="journal article" date="2020" name="Nature">
        <title>Six reference-quality genomes reveal evolution of bat adaptations.</title>
        <authorList>
            <person name="Jebb D."/>
            <person name="Huang Z."/>
            <person name="Pippel M."/>
            <person name="Hughes G.M."/>
            <person name="Lavrichenko K."/>
            <person name="Devanna P."/>
            <person name="Winkler S."/>
            <person name="Jermiin L.S."/>
            <person name="Skirmuntt E.C."/>
            <person name="Katzourakis A."/>
            <person name="Burkitt-Gray L."/>
            <person name="Ray D.A."/>
            <person name="Sullivan K.A.M."/>
            <person name="Roscito J.G."/>
            <person name="Kirilenko B.M."/>
            <person name="Davalos L.M."/>
            <person name="Corthals A.P."/>
            <person name="Power M.L."/>
            <person name="Jones G."/>
            <person name="Ransome R.D."/>
            <person name="Dechmann D.K.N."/>
            <person name="Locatelli A.G."/>
            <person name="Puechmaille S.J."/>
            <person name="Fedrigo O."/>
            <person name="Jarvis E.D."/>
            <person name="Hiller M."/>
            <person name="Vernes S.C."/>
            <person name="Myers E.W."/>
            <person name="Teeling E.C."/>
        </authorList>
    </citation>
    <scope>NUCLEOTIDE SEQUENCE [LARGE SCALE GENOMIC DNA]</scope>
    <source>
        <strain evidence="1">Bat1K_MPI-CBG_1</strain>
    </source>
</reference>
<organism evidence="1 2">
    <name type="scientific">Phyllostomus discolor</name>
    <name type="common">pale spear-nosed bat</name>
    <dbReference type="NCBI Taxonomy" id="89673"/>
    <lineage>
        <taxon>Eukaryota</taxon>
        <taxon>Metazoa</taxon>
        <taxon>Chordata</taxon>
        <taxon>Craniata</taxon>
        <taxon>Vertebrata</taxon>
        <taxon>Euteleostomi</taxon>
        <taxon>Mammalia</taxon>
        <taxon>Eutheria</taxon>
        <taxon>Laurasiatheria</taxon>
        <taxon>Chiroptera</taxon>
        <taxon>Yangochiroptera</taxon>
        <taxon>Phyllostomidae</taxon>
        <taxon>Phyllostominae</taxon>
        <taxon>Phyllostomus</taxon>
    </lineage>
</organism>
<sequence length="143" mass="15832">MEKQMINGGIGWSWGTGWERDSVPRTWPPPMTSRGQKEELVPRWGRPAASQPVHCALLHSLPGVVPRDRGLRCPVPGPDTPHDRCLYRSGDLLQHRFMARVVIFHSAAAVHPVYGSCDVDLTPRVTWKGSRAGVCEVDDQASS</sequence>
<keyword evidence="1" id="KW-0812">Transmembrane</keyword>
<evidence type="ECO:0000313" key="2">
    <source>
        <dbReference type="Proteomes" id="UP000664940"/>
    </source>
</evidence>
<name>A0A834EXM6_9CHIR</name>
<evidence type="ECO:0000313" key="1">
    <source>
        <dbReference type="EMBL" id="KAF6133361.1"/>
    </source>
</evidence>